<dbReference type="EMBL" id="JADGJH010002189">
    <property type="protein sequence ID" value="KAJ3102064.1"/>
    <property type="molecule type" value="Genomic_DNA"/>
</dbReference>
<name>A0AAD5SYJ1_9FUNG</name>
<dbReference type="Proteomes" id="UP001211907">
    <property type="component" value="Unassembled WGS sequence"/>
</dbReference>
<gene>
    <name evidence="1" type="ORF">HK100_004426</name>
</gene>
<reference evidence="1" key="1">
    <citation type="submission" date="2020-05" db="EMBL/GenBank/DDBJ databases">
        <title>Phylogenomic resolution of chytrid fungi.</title>
        <authorList>
            <person name="Stajich J.E."/>
            <person name="Amses K."/>
            <person name="Simmons R."/>
            <person name="Seto K."/>
            <person name="Myers J."/>
            <person name="Bonds A."/>
            <person name="Quandt C.A."/>
            <person name="Barry K."/>
            <person name="Liu P."/>
            <person name="Grigoriev I."/>
            <person name="Longcore J.E."/>
            <person name="James T.Y."/>
        </authorList>
    </citation>
    <scope>NUCLEOTIDE SEQUENCE</scope>
    <source>
        <strain evidence="1">JEL0513</strain>
    </source>
</reference>
<accession>A0AAD5SYJ1</accession>
<keyword evidence="2" id="KW-1185">Reference proteome</keyword>
<evidence type="ECO:0000313" key="2">
    <source>
        <dbReference type="Proteomes" id="UP001211907"/>
    </source>
</evidence>
<proteinExistence type="predicted"/>
<protein>
    <submittedName>
        <fullName evidence="1">Uncharacterized protein</fullName>
    </submittedName>
</protein>
<dbReference type="AlphaFoldDB" id="A0AAD5SYJ1"/>
<comment type="caution">
    <text evidence="1">The sequence shown here is derived from an EMBL/GenBank/DDBJ whole genome shotgun (WGS) entry which is preliminary data.</text>
</comment>
<sequence length="251" mass="28626">MEETSTIHNCLLMDKAYKEKETETESNKEVYLAPMNNSSMYAGFPTEDWIIEETLEDVGTGTGTEAIDRCIIQPTKKGLVALLGLFVQPTCTDVVILQGKLGKVKNISILLKDKENDPHQPYVIKYKDQAFTTVYLAKDEIYYLTIMKASKEEKQVALEAYQRRWALYAVASKKQEISKLMIHQCYRHPKVAIIKNLIQRLEMNGIKIIGKDEELKCVACNLAKMVPLPSKAQDKSQRMNVLPGEKWLHDL</sequence>
<organism evidence="1 2">
    <name type="scientific">Physocladia obscura</name>
    <dbReference type="NCBI Taxonomy" id="109957"/>
    <lineage>
        <taxon>Eukaryota</taxon>
        <taxon>Fungi</taxon>
        <taxon>Fungi incertae sedis</taxon>
        <taxon>Chytridiomycota</taxon>
        <taxon>Chytridiomycota incertae sedis</taxon>
        <taxon>Chytridiomycetes</taxon>
        <taxon>Chytridiales</taxon>
        <taxon>Chytriomycetaceae</taxon>
        <taxon>Physocladia</taxon>
    </lineage>
</organism>
<evidence type="ECO:0000313" key="1">
    <source>
        <dbReference type="EMBL" id="KAJ3102064.1"/>
    </source>
</evidence>